<dbReference type="InterPro" id="IPR027304">
    <property type="entry name" value="Trigger_fact/SurA_dom_sf"/>
</dbReference>
<dbReference type="InterPro" id="IPR046357">
    <property type="entry name" value="PPIase_dom_sf"/>
</dbReference>
<evidence type="ECO:0000256" key="12">
    <source>
        <dbReference type="SAM" id="Phobius"/>
    </source>
</evidence>
<evidence type="ECO:0000256" key="1">
    <source>
        <dbReference type="ARBA" id="ARBA00004382"/>
    </source>
</evidence>
<keyword evidence="7" id="KW-0143">Chaperone</keyword>
<feature type="domain" description="PpiC" evidence="13">
    <location>
        <begin position="266"/>
        <end position="355"/>
    </location>
</feature>
<evidence type="ECO:0000256" key="10">
    <source>
        <dbReference type="ARBA" id="ARBA00042775"/>
    </source>
</evidence>
<evidence type="ECO:0000256" key="6">
    <source>
        <dbReference type="ARBA" id="ARBA00023136"/>
    </source>
</evidence>
<comment type="subcellular location">
    <subcellularLocation>
        <location evidence="1">Cell inner membrane</location>
        <topology evidence="1">Single-pass type II membrane protein</topology>
        <orientation evidence="1">Periplasmic side</orientation>
    </subcellularLocation>
</comment>
<evidence type="ECO:0000256" key="7">
    <source>
        <dbReference type="ARBA" id="ARBA00023186"/>
    </source>
</evidence>
<evidence type="ECO:0000259" key="13">
    <source>
        <dbReference type="PROSITE" id="PS50198"/>
    </source>
</evidence>
<keyword evidence="2" id="KW-1003">Cell membrane</keyword>
<evidence type="ECO:0000313" key="15">
    <source>
        <dbReference type="Proteomes" id="UP000095665"/>
    </source>
</evidence>
<dbReference type="SUPFAM" id="SSF54534">
    <property type="entry name" value="FKBP-like"/>
    <property type="match status" value="1"/>
</dbReference>
<dbReference type="NCBIfam" id="NF008054">
    <property type="entry name" value="PRK10788.1"/>
    <property type="match status" value="1"/>
</dbReference>
<dbReference type="KEGG" id="ged:FVIR_GE00091"/>
<dbReference type="SUPFAM" id="SSF109998">
    <property type="entry name" value="Triger factor/SurA peptide-binding domain-like"/>
    <property type="match status" value="1"/>
</dbReference>
<sequence>MSINSSRTVTTNIVSKIILVLIIISFILTGINNYIISDYGNYAAKVNSYQISYSQLEQAIQRERDHQQKYINRQFSKLSINEDSIRQKTLSQLIDVTLLDQYANKLKLVISDDQIKQAILAIPDFCSEGKFSNIKFRLLINKMGLSSDQYAALIRKKLLIQQLIQGVVNTCLLLPVEIDRLMEIISQTREVRLAKFDISSLEKKQTVNEDEIYKNYNTYKNKYVLSEAFKVSYIPINIEAIQEKTTVDEQEIQIWYNQHHDQFIIPEHKHYSIIQSKSKNNVNECLKKLKQGISFSDLAKVYSTDIFLAKNSGDIGWISDKNTLYELKKANLKKKGQVSDVIKSSVGFFIIRLNDIQPKKILPLRKVYDEVAFKVKQEKTIDSYRTLQKKINDAAKNNSNILELAETASGIKAQQTDWFDKNNIPEAINYNAVKKVLFHKLLFNRKGIPSNNSNIITIDKNRTFIIRITDYRPERIQPFKNVHMQIENEIKRKKALEKARFNVEKILIALKQNKNEKVLKTLGLSFSTPKQFHSINQDNPIVQTIFSLPKPPYRKSSYAIANNSHGDIVLIALDRIMSRILDKPERKQLVDKLNQWMSDIIFETLLMNLHAKAKIKIGVAAQI</sequence>
<dbReference type="AlphaFoldDB" id="A0A143WQM0"/>
<dbReference type="Gene3D" id="3.10.50.40">
    <property type="match status" value="1"/>
</dbReference>
<keyword evidence="15" id="KW-1185">Reference proteome</keyword>
<evidence type="ECO:0000256" key="8">
    <source>
        <dbReference type="ARBA" id="ARBA00038408"/>
    </source>
</evidence>
<keyword evidence="4 12" id="KW-0812">Transmembrane</keyword>
<protein>
    <recommendedName>
        <fullName evidence="9">Periplasmic chaperone PpiD</fullName>
    </recommendedName>
    <alternativeName>
        <fullName evidence="10">Periplasmic folding chaperone</fullName>
    </alternativeName>
</protein>
<dbReference type="PANTHER" id="PTHR47529:SF1">
    <property type="entry name" value="PERIPLASMIC CHAPERONE PPID"/>
    <property type="match status" value="1"/>
</dbReference>
<evidence type="ECO:0000256" key="2">
    <source>
        <dbReference type="ARBA" id="ARBA00022475"/>
    </source>
</evidence>
<keyword evidence="3" id="KW-0997">Cell inner membrane</keyword>
<dbReference type="GO" id="GO:0005886">
    <property type="term" value="C:plasma membrane"/>
    <property type="evidence" value="ECO:0007669"/>
    <property type="project" value="UniProtKB-SubCell"/>
</dbReference>
<name>A0A143WQM0_9ENTR</name>
<evidence type="ECO:0000256" key="11">
    <source>
        <dbReference type="PROSITE-ProRule" id="PRU00278"/>
    </source>
</evidence>
<keyword evidence="11" id="KW-0697">Rotamase</keyword>
<dbReference type="EMBL" id="LN999832">
    <property type="protein sequence ID" value="CUX95847.1"/>
    <property type="molecule type" value="Genomic_DNA"/>
</dbReference>
<comment type="similarity">
    <text evidence="8">Belongs to the PpiD chaperone family.</text>
</comment>
<keyword evidence="11 14" id="KW-0413">Isomerase</keyword>
<evidence type="ECO:0000256" key="5">
    <source>
        <dbReference type="ARBA" id="ARBA00022989"/>
    </source>
</evidence>
<organism evidence="14 15">
    <name type="scientific">Candidatus Gullanella endobia</name>
    <dbReference type="NCBI Taxonomy" id="1070130"/>
    <lineage>
        <taxon>Bacteria</taxon>
        <taxon>Pseudomonadati</taxon>
        <taxon>Pseudomonadota</taxon>
        <taxon>Gammaproteobacteria</taxon>
        <taxon>Enterobacterales</taxon>
        <taxon>Enterobacteriaceae</taxon>
        <taxon>Candidatus Gullanella</taxon>
    </lineage>
</organism>
<dbReference type="Gene3D" id="1.10.4030.10">
    <property type="entry name" value="Porin chaperone SurA, peptide-binding domain"/>
    <property type="match status" value="1"/>
</dbReference>
<dbReference type="PATRIC" id="fig|1070130.3.peg.156"/>
<proteinExistence type="inferred from homology"/>
<evidence type="ECO:0000313" key="14">
    <source>
        <dbReference type="EMBL" id="CUX95847.1"/>
    </source>
</evidence>
<dbReference type="InterPro" id="IPR052029">
    <property type="entry name" value="PpiD_chaperone"/>
</dbReference>
<dbReference type="Pfam" id="PF13145">
    <property type="entry name" value="Rotamase_2"/>
    <property type="match status" value="1"/>
</dbReference>
<feature type="transmembrane region" description="Helical" evidence="12">
    <location>
        <begin position="12"/>
        <end position="31"/>
    </location>
</feature>
<evidence type="ECO:0000256" key="3">
    <source>
        <dbReference type="ARBA" id="ARBA00022519"/>
    </source>
</evidence>
<dbReference type="PROSITE" id="PS50198">
    <property type="entry name" value="PPIC_PPIASE_2"/>
    <property type="match status" value="1"/>
</dbReference>
<dbReference type="GO" id="GO:0003755">
    <property type="term" value="F:peptidyl-prolyl cis-trans isomerase activity"/>
    <property type="evidence" value="ECO:0007669"/>
    <property type="project" value="UniProtKB-KW"/>
</dbReference>
<dbReference type="PANTHER" id="PTHR47529">
    <property type="entry name" value="PEPTIDYL-PROLYL CIS-TRANS ISOMERASE D"/>
    <property type="match status" value="1"/>
</dbReference>
<dbReference type="InterPro" id="IPR000297">
    <property type="entry name" value="PPIase_PpiC"/>
</dbReference>
<dbReference type="RefSeq" id="WP_067497519.1">
    <property type="nucleotide sequence ID" value="NZ_LN999832.1"/>
</dbReference>
<gene>
    <name evidence="14" type="primary">ppiD</name>
    <name evidence="14" type="ORF">FVIR_GE00091</name>
</gene>
<dbReference type="Proteomes" id="UP000095665">
    <property type="component" value="Chromosome I"/>
</dbReference>
<reference evidence="15" key="1">
    <citation type="submission" date="2016-01" db="EMBL/GenBank/DDBJ databases">
        <authorList>
            <person name="Husnik F."/>
        </authorList>
    </citation>
    <scope>NUCLEOTIDE SEQUENCE [LARGE SCALE GENOMIC DNA]</scope>
</reference>
<evidence type="ECO:0000256" key="4">
    <source>
        <dbReference type="ARBA" id="ARBA00022692"/>
    </source>
</evidence>
<keyword evidence="6 12" id="KW-0472">Membrane</keyword>
<dbReference type="OrthoDB" id="9812372at2"/>
<evidence type="ECO:0000256" key="9">
    <source>
        <dbReference type="ARBA" id="ARBA00040743"/>
    </source>
</evidence>
<dbReference type="Pfam" id="PF13624">
    <property type="entry name" value="SurA_N_3"/>
    <property type="match status" value="1"/>
</dbReference>
<dbReference type="STRING" id="1070130.FVIR_GE00091"/>
<accession>A0A143WQM0</accession>
<keyword evidence="5 12" id="KW-1133">Transmembrane helix</keyword>